<proteinExistence type="predicted"/>
<reference evidence="1" key="1">
    <citation type="submission" date="2018-02" db="EMBL/GenBank/DDBJ databases">
        <title>Rhizophora mucronata_Transcriptome.</title>
        <authorList>
            <person name="Meera S.P."/>
            <person name="Sreeshan A."/>
            <person name="Augustine A."/>
        </authorList>
    </citation>
    <scope>NUCLEOTIDE SEQUENCE</scope>
    <source>
        <tissue evidence="1">Leaf</tissue>
    </source>
</reference>
<sequence length="52" mass="5983">MKTINYGWINLTCSLSMIWTTLNGESCVNSLFSSTRYILSWLGEVPYFVIDN</sequence>
<name>A0A2P2MXV3_RHIMU</name>
<evidence type="ECO:0000313" key="1">
    <source>
        <dbReference type="EMBL" id="MBX35036.1"/>
    </source>
</evidence>
<dbReference type="EMBL" id="GGEC01054552">
    <property type="protein sequence ID" value="MBX35036.1"/>
    <property type="molecule type" value="Transcribed_RNA"/>
</dbReference>
<accession>A0A2P2MXV3</accession>
<organism evidence="1">
    <name type="scientific">Rhizophora mucronata</name>
    <name type="common">Asiatic mangrove</name>
    <dbReference type="NCBI Taxonomy" id="61149"/>
    <lineage>
        <taxon>Eukaryota</taxon>
        <taxon>Viridiplantae</taxon>
        <taxon>Streptophyta</taxon>
        <taxon>Embryophyta</taxon>
        <taxon>Tracheophyta</taxon>
        <taxon>Spermatophyta</taxon>
        <taxon>Magnoliopsida</taxon>
        <taxon>eudicotyledons</taxon>
        <taxon>Gunneridae</taxon>
        <taxon>Pentapetalae</taxon>
        <taxon>rosids</taxon>
        <taxon>fabids</taxon>
        <taxon>Malpighiales</taxon>
        <taxon>Rhizophoraceae</taxon>
        <taxon>Rhizophora</taxon>
    </lineage>
</organism>
<dbReference type="AlphaFoldDB" id="A0A2P2MXV3"/>
<protein>
    <submittedName>
        <fullName evidence="1">Uncharacterized protein</fullName>
    </submittedName>
</protein>